<dbReference type="InterPro" id="IPR019801">
    <property type="entry name" value="Glyco_hydro_35_CS"/>
</dbReference>
<keyword evidence="13" id="KW-1133">Transmembrane helix</keyword>
<keyword evidence="13" id="KW-0472">Membrane</keyword>
<keyword evidence="6" id="KW-0964">Secreted</keyword>
<dbReference type="EC" id="3.2.1.23" evidence="4 11"/>
<dbReference type="PANTHER" id="PTHR23421">
    <property type="entry name" value="BETA-GALACTOSIDASE RELATED"/>
    <property type="match status" value="1"/>
</dbReference>
<keyword evidence="10 11" id="KW-0326">Glycosidase</keyword>
<dbReference type="FunFam" id="2.60.120.740:FF:000002">
    <property type="entry name" value="Beta-galactosidase"/>
    <property type="match status" value="1"/>
</dbReference>
<dbReference type="Gene3D" id="2.60.120.740">
    <property type="match status" value="1"/>
</dbReference>
<evidence type="ECO:0000256" key="5">
    <source>
        <dbReference type="ARBA" id="ARBA00022523"/>
    </source>
</evidence>
<evidence type="ECO:0000256" key="8">
    <source>
        <dbReference type="ARBA" id="ARBA00022801"/>
    </source>
</evidence>
<dbReference type="FunFam" id="2.60.120.260:FF:000142">
    <property type="entry name" value="Beta-galactosidase"/>
    <property type="match status" value="1"/>
</dbReference>
<evidence type="ECO:0000256" key="12">
    <source>
        <dbReference type="RuleBase" id="RU003679"/>
    </source>
</evidence>
<comment type="similarity">
    <text evidence="3 12">Belongs to the glycosyl hydrolase 35 family.</text>
</comment>
<comment type="caution">
    <text evidence="15">The sequence shown here is derived from an EMBL/GenBank/DDBJ whole genome shotgun (WGS) entry which is preliminary data.</text>
</comment>
<dbReference type="GO" id="GO:0004565">
    <property type="term" value="F:beta-galactosidase activity"/>
    <property type="evidence" value="ECO:0007669"/>
    <property type="project" value="UniProtKB-EC"/>
</dbReference>
<dbReference type="FunFam" id="3.20.20.80:FF:000098">
    <property type="entry name" value="Beta-galactosidase"/>
    <property type="match status" value="1"/>
</dbReference>
<evidence type="ECO:0000313" key="16">
    <source>
        <dbReference type="Proteomes" id="UP000607653"/>
    </source>
</evidence>
<protein>
    <recommendedName>
        <fullName evidence="4 11">Beta-galactosidase</fullName>
        <ecNumber evidence="4 11">3.2.1.23</ecNumber>
    </recommendedName>
</protein>
<keyword evidence="8 11" id="KW-0378">Hydrolase</keyword>
<dbReference type="EMBL" id="DUZY01000001">
    <property type="protein sequence ID" value="DAD24676.1"/>
    <property type="molecule type" value="Genomic_DNA"/>
</dbReference>
<evidence type="ECO:0000256" key="7">
    <source>
        <dbReference type="ARBA" id="ARBA00022729"/>
    </source>
</evidence>
<dbReference type="Pfam" id="PF21467">
    <property type="entry name" value="BetaGal_gal-bd"/>
    <property type="match status" value="1"/>
</dbReference>
<dbReference type="FunFam" id="2.60.120.260:FF:000050">
    <property type="entry name" value="Beta-galactosidase"/>
    <property type="match status" value="1"/>
</dbReference>
<organism evidence="15 16">
    <name type="scientific">Nelumbo nucifera</name>
    <name type="common">Sacred lotus</name>
    <dbReference type="NCBI Taxonomy" id="4432"/>
    <lineage>
        <taxon>Eukaryota</taxon>
        <taxon>Viridiplantae</taxon>
        <taxon>Streptophyta</taxon>
        <taxon>Embryophyta</taxon>
        <taxon>Tracheophyta</taxon>
        <taxon>Spermatophyta</taxon>
        <taxon>Magnoliopsida</taxon>
        <taxon>Proteales</taxon>
        <taxon>Nelumbonaceae</taxon>
        <taxon>Nelumbo</taxon>
    </lineage>
</organism>
<keyword evidence="5" id="KW-0052">Apoplast</keyword>
<evidence type="ECO:0000256" key="13">
    <source>
        <dbReference type="SAM" id="Phobius"/>
    </source>
</evidence>
<evidence type="ECO:0000313" key="15">
    <source>
        <dbReference type="EMBL" id="DAD24676.1"/>
    </source>
</evidence>
<evidence type="ECO:0000256" key="6">
    <source>
        <dbReference type="ARBA" id="ARBA00022525"/>
    </source>
</evidence>
<dbReference type="Pfam" id="PF02140">
    <property type="entry name" value="SUEL_Lectin"/>
    <property type="match status" value="1"/>
</dbReference>
<dbReference type="GO" id="GO:0048046">
    <property type="term" value="C:apoplast"/>
    <property type="evidence" value="ECO:0007669"/>
    <property type="project" value="UniProtKB-SubCell"/>
</dbReference>
<dbReference type="Pfam" id="PF01301">
    <property type="entry name" value="Glyco_hydro_35"/>
    <property type="match status" value="1"/>
</dbReference>
<dbReference type="Pfam" id="PF17834">
    <property type="entry name" value="GHD"/>
    <property type="match status" value="1"/>
</dbReference>
<reference evidence="15 16" key="1">
    <citation type="journal article" date="2020" name="Mol. Biol. Evol.">
        <title>Distinct Expression and Methylation Patterns for Genes with Different Fates following a Single Whole-Genome Duplication in Flowering Plants.</title>
        <authorList>
            <person name="Shi T."/>
            <person name="Rahmani R.S."/>
            <person name="Gugger P.F."/>
            <person name="Wang M."/>
            <person name="Li H."/>
            <person name="Zhang Y."/>
            <person name="Li Z."/>
            <person name="Wang Q."/>
            <person name="Van de Peer Y."/>
            <person name="Marchal K."/>
            <person name="Chen J."/>
        </authorList>
    </citation>
    <scope>NUCLEOTIDE SEQUENCE [LARGE SCALE GENOMIC DNA]</scope>
    <source>
        <tissue evidence="15">Leaf</tissue>
    </source>
</reference>
<evidence type="ECO:0000256" key="10">
    <source>
        <dbReference type="ARBA" id="ARBA00023295"/>
    </source>
</evidence>
<dbReference type="GO" id="GO:0005975">
    <property type="term" value="P:carbohydrate metabolic process"/>
    <property type="evidence" value="ECO:0007669"/>
    <property type="project" value="InterPro"/>
</dbReference>
<dbReference type="InterPro" id="IPR017853">
    <property type="entry name" value="GH"/>
</dbReference>
<evidence type="ECO:0000256" key="11">
    <source>
        <dbReference type="RuleBase" id="RU000675"/>
    </source>
</evidence>
<dbReference type="InterPro" id="IPR008979">
    <property type="entry name" value="Galactose-bd-like_sf"/>
</dbReference>
<keyword evidence="13" id="KW-0812">Transmembrane</keyword>
<dbReference type="CDD" id="cd22842">
    <property type="entry name" value="Gal_Rha_Lectin_BGal"/>
    <property type="match status" value="1"/>
</dbReference>
<evidence type="ECO:0000256" key="3">
    <source>
        <dbReference type="ARBA" id="ARBA00009809"/>
    </source>
</evidence>
<dbReference type="AlphaFoldDB" id="A0A822Y099"/>
<dbReference type="InterPro" id="IPR048913">
    <property type="entry name" value="BetaGal_gal-bd"/>
</dbReference>
<evidence type="ECO:0000256" key="9">
    <source>
        <dbReference type="ARBA" id="ARBA00023180"/>
    </source>
</evidence>
<dbReference type="Gene3D" id="3.20.20.80">
    <property type="entry name" value="Glycosidases"/>
    <property type="match status" value="1"/>
</dbReference>
<dbReference type="PROSITE" id="PS01182">
    <property type="entry name" value="GLYCOSYL_HYDROL_F35"/>
    <property type="match status" value="1"/>
</dbReference>
<dbReference type="PRINTS" id="PR00742">
    <property type="entry name" value="GLHYDRLASE35"/>
</dbReference>
<dbReference type="SUPFAM" id="SSF49785">
    <property type="entry name" value="Galactose-binding domain-like"/>
    <property type="match status" value="2"/>
</dbReference>
<sequence length="836" mass="92681">MSDKKNAREVEVCGLIRDFCFGLEMVWWLCWVVLVAAVVVGAASGVQGGGVSYDGRSLIVDGQQKMLFSGSIHYPRSTPEMWPSLISKAKEGGLDVIQTYVFWSQHEPQPGQYNFEGRYDLVRFIKEIQAQGLYATLRIGPYIEAEWSYGGLPFWLHDVPGIIYRSDNEPFKCYMQNFTTKIVNLMKEEKLYASQGGPIILSQIENEYKNVEGSFHEKGPAYVRWAAQMAVGLQTGVPWVMCKQDDAPDPVINACNGMMCGQTFAGPNSPNKPSIWTENWTSFFQVFGGKPYIRSAEDIAFHVALFIAAKKGSYINYYMYHGGTNFGRTGSAYVTTSYYDQAPLDEYGLVRQPKWGHLKELHSAIKLCTEPLLWGTHTNFSLGNLQEAHIFQGESGECSAFLVNNDAVIAKVNFQNLSYELPQQSISTLPDCKNVVFNTRKVSTQYSARSTELSQKFDSSDQWKEFREVIPKFEETSITADMLLDHMDATKDVSDYLWYTFSFQNNSSDDQSLLQVDSLGHVVHAFLNKTYIGSAHGSYKNPGSSLNISISLSNGMTDVSLLSVMVGLPNSGAYLEHRVAGLRGVKIQGIGNGSQDFSKYQWGYQVGLVGEKFRAYNEESSSEVQWNNLGTYKPPLTWYKTTFDAPAGDDPVVLNLSTMSKGEVWVNGQSIGRYWVSFHTDGGVPSQALYHVPRSFIKPSGNLLVLLEEFGGDPLHITLDTVTISKVCGHVSESHLPPVASWGGGQHKTHHKRRSVQIECPHGRIISKILFASFGNPSGDCKSYAIGSCHSSNSKAVVEKACLGRRHCSIPQSIKAFGGDPCSGTPKALLVDAKCI</sequence>
<dbReference type="InterPro" id="IPR001944">
    <property type="entry name" value="Glycoside_Hdrlase_35"/>
</dbReference>
<feature type="domain" description="SUEL-type lectin" evidence="14">
    <location>
        <begin position="750"/>
        <end position="836"/>
    </location>
</feature>
<keyword evidence="9" id="KW-0325">Glycoprotein</keyword>
<dbReference type="Proteomes" id="UP000607653">
    <property type="component" value="Unassembled WGS sequence"/>
</dbReference>
<keyword evidence="16" id="KW-1185">Reference proteome</keyword>
<evidence type="ECO:0000256" key="1">
    <source>
        <dbReference type="ARBA" id="ARBA00001412"/>
    </source>
</evidence>
<feature type="transmembrane region" description="Helical" evidence="13">
    <location>
        <begin position="26"/>
        <end position="46"/>
    </location>
</feature>
<comment type="catalytic activity">
    <reaction evidence="1 11">
        <text>Hydrolysis of terminal non-reducing beta-D-galactose residues in beta-D-galactosides.</text>
        <dbReference type="EC" id="3.2.1.23"/>
    </reaction>
</comment>
<name>A0A822Y099_NELNU</name>
<accession>A0A822Y099</accession>
<evidence type="ECO:0000256" key="2">
    <source>
        <dbReference type="ARBA" id="ARBA00004271"/>
    </source>
</evidence>
<dbReference type="InterPro" id="IPR043159">
    <property type="entry name" value="Lectin_gal-bd_sf"/>
</dbReference>
<proteinExistence type="inferred from homology"/>
<keyword evidence="7" id="KW-0732">Signal</keyword>
<evidence type="ECO:0000259" key="14">
    <source>
        <dbReference type="PROSITE" id="PS50228"/>
    </source>
</evidence>
<dbReference type="InterPro" id="IPR000922">
    <property type="entry name" value="Lectin_gal-bd_dom"/>
</dbReference>
<gene>
    <name evidence="15" type="ORF">HUJ06_026140</name>
</gene>
<dbReference type="SUPFAM" id="SSF51445">
    <property type="entry name" value="(Trans)glycosidases"/>
    <property type="match status" value="1"/>
</dbReference>
<dbReference type="InterPro" id="IPR041392">
    <property type="entry name" value="GHD"/>
</dbReference>
<dbReference type="GO" id="GO:0030246">
    <property type="term" value="F:carbohydrate binding"/>
    <property type="evidence" value="ECO:0007669"/>
    <property type="project" value="InterPro"/>
</dbReference>
<dbReference type="PROSITE" id="PS50228">
    <property type="entry name" value="SUEL_LECTIN"/>
    <property type="match status" value="1"/>
</dbReference>
<comment type="subcellular location">
    <subcellularLocation>
        <location evidence="2">Secreted</location>
        <location evidence="2">Extracellular space</location>
        <location evidence="2">Apoplast</location>
    </subcellularLocation>
</comment>
<dbReference type="Gene3D" id="2.60.120.260">
    <property type="entry name" value="Galactose-binding domain-like"/>
    <property type="match status" value="1"/>
</dbReference>
<dbReference type="InterPro" id="IPR031330">
    <property type="entry name" value="Gly_Hdrlase_35_cat"/>
</dbReference>
<evidence type="ECO:0000256" key="4">
    <source>
        <dbReference type="ARBA" id="ARBA00012756"/>
    </source>
</evidence>